<comment type="caution">
    <text evidence="1">The sequence shown here is derived from an EMBL/GenBank/DDBJ whole genome shotgun (WGS) entry which is preliminary data.</text>
</comment>
<dbReference type="Proteomes" id="UP000798662">
    <property type="component" value="Chromosome 3"/>
</dbReference>
<protein>
    <submittedName>
        <fullName evidence="1">Uncharacterized protein</fullName>
    </submittedName>
</protein>
<sequence length="677" mass="69071">MARGWVMVTMASAAAAAAATVAAAAKKTCTPAPGVVLVQAEDGGAPADGWAAVAKAGADGVVWRPDAADGTASDQPGQGRRTYGWTAPAAGTYRLVLRASGVRRWAHHDFYVGLGAGASRLYPRGYRQRFTTRMWRVVYQNSGDDEWAYGGKSDGGVLLTRKLASGEEYTFSLAGRAPLAAVDTLVFYACDPADGESCQDGSAAYKAAVAAAAATDADCRSASGDDSSDGGGDKSDGGAGSTGCALAGGDGGVVPATAGLPPADGWEVADIAGGAGLVWRPNDAAGSPSEAGTGRRDYTWTVPADGGTFRLVLRAAGVQPWKHHDFYVNLGAGARRVYPKGWVQRFPDARWLHVYQNNGDSAWAYGAKSNGGVLVTRPLDGGETLAWSLSGSSPLAAVDHFLWYRCATTDGSCQDGSDAYDAAVAAAPAAAAACAGGGVVGATPVPAPTPTPASAPTPTPTPVPVVIDATPTPAPTPAAPPATGSACAVYAGALGVVRMPAAATGGGDGWEVQTVAGRNALIFRPDKEATSIDAPGAAGVRTFSFAPDEAGSYRVVLRMNAPHPTDYNDVWMKLGAGAKKFQGSTVSSLTASYFKVYQNKGQREWMVGGKNVDFNGHDLLTRPLSAGEKFTVTLSGRSSKIAIADVLLLLCDPTSGSCGGGSEYWTRALGMAPSTCA</sequence>
<evidence type="ECO:0000313" key="2">
    <source>
        <dbReference type="Proteomes" id="UP000798662"/>
    </source>
</evidence>
<accession>A0ACC3CCD8</accession>
<proteinExistence type="predicted"/>
<reference evidence="1" key="1">
    <citation type="submission" date="2019-11" db="EMBL/GenBank/DDBJ databases">
        <title>Nori genome reveals adaptations in red seaweeds to the harsh intertidal environment.</title>
        <authorList>
            <person name="Wang D."/>
            <person name="Mao Y."/>
        </authorList>
    </citation>
    <scope>NUCLEOTIDE SEQUENCE</scope>
    <source>
        <tissue evidence="1">Gametophyte</tissue>
    </source>
</reference>
<organism evidence="1 2">
    <name type="scientific">Pyropia yezoensis</name>
    <name type="common">Susabi-nori</name>
    <name type="synonym">Porphyra yezoensis</name>
    <dbReference type="NCBI Taxonomy" id="2788"/>
    <lineage>
        <taxon>Eukaryota</taxon>
        <taxon>Rhodophyta</taxon>
        <taxon>Bangiophyceae</taxon>
        <taxon>Bangiales</taxon>
        <taxon>Bangiaceae</taxon>
        <taxon>Pyropia</taxon>
    </lineage>
</organism>
<evidence type="ECO:0000313" key="1">
    <source>
        <dbReference type="EMBL" id="KAK1867760.1"/>
    </source>
</evidence>
<dbReference type="EMBL" id="CM020620">
    <property type="protein sequence ID" value="KAK1867760.1"/>
    <property type="molecule type" value="Genomic_DNA"/>
</dbReference>
<gene>
    <name evidence="1" type="ORF">I4F81_010261</name>
</gene>
<name>A0ACC3CCD8_PYRYE</name>
<keyword evidence="2" id="KW-1185">Reference proteome</keyword>